<organism evidence="3 4">
    <name type="scientific">Pseudonocardia parietis</name>
    <dbReference type="NCBI Taxonomy" id="570936"/>
    <lineage>
        <taxon>Bacteria</taxon>
        <taxon>Bacillati</taxon>
        <taxon>Actinomycetota</taxon>
        <taxon>Actinomycetes</taxon>
        <taxon>Pseudonocardiales</taxon>
        <taxon>Pseudonocardiaceae</taxon>
        <taxon>Pseudonocardia</taxon>
    </lineage>
</organism>
<evidence type="ECO:0000313" key="4">
    <source>
        <dbReference type="Proteomes" id="UP001519295"/>
    </source>
</evidence>
<keyword evidence="2" id="KW-0472">Membrane</keyword>
<accession>A0ABS4VXN6</accession>
<evidence type="ECO:0000256" key="1">
    <source>
        <dbReference type="SAM" id="MobiDB-lite"/>
    </source>
</evidence>
<keyword evidence="4" id="KW-1185">Reference proteome</keyword>
<evidence type="ECO:0000256" key="2">
    <source>
        <dbReference type="SAM" id="Phobius"/>
    </source>
</evidence>
<feature type="transmembrane region" description="Helical" evidence="2">
    <location>
        <begin position="319"/>
        <end position="342"/>
    </location>
</feature>
<dbReference type="Proteomes" id="UP001519295">
    <property type="component" value="Unassembled WGS sequence"/>
</dbReference>
<keyword evidence="2" id="KW-0812">Transmembrane</keyword>
<feature type="transmembrane region" description="Helical" evidence="2">
    <location>
        <begin position="280"/>
        <end position="299"/>
    </location>
</feature>
<sequence>MSNEPPQGGDPQQGAGGPGPDSQGEQAQGGPPYPQDPATGQQYGRPAEGQQPSGQQPYQPYGQDPSQQQYGQQPYGQQPYGQPQYGEPQYGQQQPYGQPQYGGQQPYGQQYAQPYGGAPAPGYPGTGAPGGTSPDPLVPFSFGDWFSKVIGVVQRSWKPLLIIQVAVYVPVAILQAVLQLLGLQATAGPTDFDPTDEFVGGGAAAVGVVGLLMLVVTLVLGALAQAASVFVIVRDAAQRPYAPQHVFAFAKSRALAVIGWSLLAGLLITIGFILLVLPGLYLAVIFGGALTGVVVIERAGIGRAFTLVNPRFFPVLGRFVVFILLAFVFVIVVSMVSAALALGNPVVAGLISSVLTLPVTLAGAAAAVVIYAENRFHEQNRVHTPVLADEIDRP</sequence>
<evidence type="ECO:0008006" key="5">
    <source>
        <dbReference type="Google" id="ProtNLM"/>
    </source>
</evidence>
<comment type="caution">
    <text evidence="3">The sequence shown here is derived from an EMBL/GenBank/DDBJ whole genome shotgun (WGS) entry which is preliminary data.</text>
</comment>
<feature type="transmembrane region" description="Helical" evidence="2">
    <location>
        <begin position="254"/>
        <end position="274"/>
    </location>
</feature>
<feature type="compositionally biased region" description="Low complexity" evidence="1">
    <location>
        <begin position="48"/>
        <end position="120"/>
    </location>
</feature>
<protein>
    <recommendedName>
        <fullName evidence="5">Glycerophosphoryl diester phosphodiesterase membrane domain-containing protein</fullName>
    </recommendedName>
</protein>
<keyword evidence="2" id="KW-1133">Transmembrane helix</keyword>
<dbReference type="RefSeq" id="WP_210030225.1">
    <property type="nucleotide sequence ID" value="NZ_JAGINU010000001.1"/>
</dbReference>
<feature type="transmembrane region" description="Helical" evidence="2">
    <location>
        <begin position="203"/>
        <end position="233"/>
    </location>
</feature>
<name>A0ABS4VXN6_9PSEU</name>
<feature type="transmembrane region" description="Helical" evidence="2">
    <location>
        <begin position="160"/>
        <end position="183"/>
    </location>
</feature>
<evidence type="ECO:0000313" key="3">
    <source>
        <dbReference type="EMBL" id="MBP2368707.1"/>
    </source>
</evidence>
<proteinExistence type="predicted"/>
<reference evidence="3 4" key="1">
    <citation type="submission" date="2021-03" db="EMBL/GenBank/DDBJ databases">
        <title>Sequencing the genomes of 1000 actinobacteria strains.</title>
        <authorList>
            <person name="Klenk H.-P."/>
        </authorList>
    </citation>
    <scope>NUCLEOTIDE SEQUENCE [LARGE SCALE GENOMIC DNA]</scope>
    <source>
        <strain evidence="3 4">DSM 45256</strain>
    </source>
</reference>
<gene>
    <name evidence="3" type="ORF">JOF36_004403</name>
</gene>
<feature type="transmembrane region" description="Helical" evidence="2">
    <location>
        <begin position="348"/>
        <end position="372"/>
    </location>
</feature>
<feature type="compositionally biased region" description="Low complexity" evidence="1">
    <location>
        <begin position="1"/>
        <end position="13"/>
    </location>
</feature>
<dbReference type="EMBL" id="JAGINU010000001">
    <property type="protein sequence ID" value="MBP2368707.1"/>
    <property type="molecule type" value="Genomic_DNA"/>
</dbReference>
<feature type="region of interest" description="Disordered" evidence="1">
    <location>
        <begin position="1"/>
        <end position="134"/>
    </location>
</feature>